<accession>A0A098G0L7</accession>
<evidence type="ECO:0000313" key="1">
    <source>
        <dbReference type="EMBL" id="CEG56008.1"/>
    </source>
</evidence>
<reference evidence="2" key="1">
    <citation type="submission" date="2014-09" db="EMBL/GenBank/DDBJ databases">
        <authorList>
            <person name="Gomez-Valero L."/>
        </authorList>
    </citation>
    <scope>NUCLEOTIDE SEQUENCE [LARGE SCALE GENOMIC DNA]</scope>
    <source>
        <strain evidence="2">ATCC700992</strain>
    </source>
</reference>
<dbReference type="EMBL" id="LN614827">
    <property type="protein sequence ID" value="CEG56008.1"/>
    <property type="molecule type" value="Genomic_DNA"/>
</dbReference>
<evidence type="ECO:0000313" key="2">
    <source>
        <dbReference type="Proteomes" id="UP000032430"/>
    </source>
</evidence>
<sequence length="55" mass="5884">MRYNNATPSSASNSPICLLTAAEEISNDLAAPVKLAHCTTLQKVWISPKVFIGLP</sequence>
<organism evidence="1 2">
    <name type="scientific">Legionella fallonii LLAP-10</name>
    <dbReference type="NCBI Taxonomy" id="1212491"/>
    <lineage>
        <taxon>Bacteria</taxon>
        <taxon>Pseudomonadati</taxon>
        <taxon>Pseudomonadota</taxon>
        <taxon>Gammaproteobacteria</taxon>
        <taxon>Legionellales</taxon>
        <taxon>Legionellaceae</taxon>
        <taxon>Legionella</taxon>
    </lineage>
</organism>
<dbReference type="KEGG" id="lfa:LFA_4003"/>
<dbReference type="HOGENOM" id="CLU_3026725_0_0_6"/>
<dbReference type="AlphaFoldDB" id="A0A098G0L7"/>
<dbReference type="Proteomes" id="UP000032430">
    <property type="component" value="Chromosome I"/>
</dbReference>
<name>A0A098G0L7_9GAMM</name>
<proteinExistence type="predicted"/>
<keyword evidence="2" id="KW-1185">Reference proteome</keyword>
<gene>
    <name evidence="1" type="ORF">LFA_4003</name>
</gene>
<protein>
    <submittedName>
        <fullName evidence="1">Uncharacterized protein</fullName>
    </submittedName>
</protein>